<protein>
    <submittedName>
        <fullName evidence="2">Uncharacterized protein</fullName>
    </submittedName>
</protein>
<organism evidence="2 3">
    <name type="scientific">Tetranychus urticae</name>
    <name type="common">Two-spotted spider mite</name>
    <dbReference type="NCBI Taxonomy" id="32264"/>
    <lineage>
        <taxon>Eukaryota</taxon>
        <taxon>Metazoa</taxon>
        <taxon>Ecdysozoa</taxon>
        <taxon>Arthropoda</taxon>
        <taxon>Chelicerata</taxon>
        <taxon>Arachnida</taxon>
        <taxon>Acari</taxon>
        <taxon>Acariformes</taxon>
        <taxon>Trombidiformes</taxon>
        <taxon>Prostigmata</taxon>
        <taxon>Eleutherengona</taxon>
        <taxon>Raphignathae</taxon>
        <taxon>Tetranychoidea</taxon>
        <taxon>Tetranychidae</taxon>
        <taxon>Tetranychus</taxon>
    </lineage>
</organism>
<dbReference type="EMBL" id="CAEY01000073">
    <property type="status" value="NOT_ANNOTATED_CDS"/>
    <property type="molecule type" value="Genomic_DNA"/>
</dbReference>
<keyword evidence="3" id="KW-1185">Reference proteome</keyword>
<evidence type="ECO:0000256" key="1">
    <source>
        <dbReference type="SAM" id="MobiDB-lite"/>
    </source>
</evidence>
<dbReference type="EnsemblMetazoa" id="tetur11g03220.1">
    <property type="protein sequence ID" value="tetur11g03220.1"/>
    <property type="gene ID" value="tetur11g03220"/>
</dbReference>
<evidence type="ECO:0000313" key="2">
    <source>
        <dbReference type="EnsemblMetazoa" id="tetur11g03220.1"/>
    </source>
</evidence>
<name>T1KH61_TETUR</name>
<reference evidence="2" key="2">
    <citation type="submission" date="2015-06" db="UniProtKB">
        <authorList>
            <consortium name="EnsemblMetazoa"/>
        </authorList>
    </citation>
    <scope>IDENTIFICATION</scope>
</reference>
<reference evidence="3" key="1">
    <citation type="submission" date="2011-08" db="EMBL/GenBank/DDBJ databases">
        <authorList>
            <person name="Rombauts S."/>
        </authorList>
    </citation>
    <scope>NUCLEOTIDE SEQUENCE</scope>
    <source>
        <strain evidence="3">London</strain>
    </source>
</reference>
<feature type="region of interest" description="Disordered" evidence="1">
    <location>
        <begin position="1"/>
        <end position="25"/>
    </location>
</feature>
<proteinExistence type="predicted"/>
<evidence type="ECO:0000313" key="3">
    <source>
        <dbReference type="Proteomes" id="UP000015104"/>
    </source>
</evidence>
<accession>T1KH61</accession>
<dbReference type="HOGENOM" id="CLU_2561232_0_0_1"/>
<dbReference type="Proteomes" id="UP000015104">
    <property type="component" value="Unassembled WGS sequence"/>
</dbReference>
<sequence>MDGNNDSGKKVIGNAPMSTDPTERRTRIYKRDLDVIRIDNFDDLIEERKRREEASKRLDEEEKRLAVGLKISAERKKAEEERQRRAEGGTET</sequence>
<dbReference type="AlphaFoldDB" id="T1KH61"/>